<feature type="domain" description="F-BAR" evidence="27">
    <location>
        <begin position="1"/>
        <end position="279"/>
    </location>
</feature>
<evidence type="ECO:0000256" key="4">
    <source>
        <dbReference type="ARBA" id="ARBA00004514"/>
    </source>
</evidence>
<dbReference type="InterPro" id="IPR001452">
    <property type="entry name" value="SH3_domain"/>
</dbReference>
<evidence type="ECO:0000256" key="2">
    <source>
        <dbReference type="ARBA" id="ARBA00004262"/>
    </source>
</evidence>
<dbReference type="GO" id="GO:0005829">
    <property type="term" value="C:cytosol"/>
    <property type="evidence" value="ECO:0007669"/>
    <property type="project" value="UniProtKB-SubCell"/>
</dbReference>
<evidence type="ECO:0000256" key="9">
    <source>
        <dbReference type="ARBA" id="ARBA00022490"/>
    </source>
</evidence>
<dbReference type="GO" id="GO:0043197">
    <property type="term" value="C:dendritic spine"/>
    <property type="evidence" value="ECO:0007669"/>
    <property type="project" value="UniProtKB-SubCell"/>
</dbReference>
<keyword evidence="17" id="KW-0968">Cytoplasmic vesicle</keyword>
<evidence type="ECO:0000256" key="22">
    <source>
        <dbReference type="PROSITE-ProRule" id="PRU01077"/>
    </source>
</evidence>
<keyword evidence="7" id="KW-0343">GTPase activation</keyword>
<accession>A0AAW1EVB8</accession>
<feature type="region of interest" description="Disordered" evidence="24">
    <location>
        <begin position="661"/>
        <end position="688"/>
    </location>
</feature>
<evidence type="ECO:0000256" key="7">
    <source>
        <dbReference type="ARBA" id="ARBA00022468"/>
    </source>
</evidence>
<dbReference type="SUPFAM" id="SSF50044">
    <property type="entry name" value="SH3-domain"/>
    <property type="match status" value="1"/>
</dbReference>
<gene>
    <name evidence="28" type="ORF">VZT92_016620</name>
</gene>
<evidence type="ECO:0000313" key="29">
    <source>
        <dbReference type="Proteomes" id="UP001488805"/>
    </source>
</evidence>
<keyword evidence="8" id="KW-1003">Cell membrane</keyword>
<keyword evidence="6 21" id="KW-0728">SH3 domain</keyword>
<comment type="subcellular location">
    <subcellularLocation>
        <location evidence="5">Cell projection</location>
        <location evidence="5">Dendritic spine</location>
    </subcellularLocation>
    <subcellularLocation>
        <location evidence="3">Cell projection</location>
        <location evidence="3">Lamellipodium</location>
    </subcellularLocation>
    <subcellularLocation>
        <location evidence="4">Cytoplasm</location>
        <location evidence="4">Cytosol</location>
    </subcellularLocation>
    <subcellularLocation>
        <location evidence="2">Cytoplasmic vesicle</location>
        <location evidence="2">Phagosome</location>
    </subcellularLocation>
    <subcellularLocation>
        <location evidence="1">Nucleus</location>
    </subcellularLocation>
    <subcellularLocation>
        <location evidence="18">Postsynaptic cell membrane</location>
    </subcellularLocation>
    <subcellularLocation>
        <location evidence="19">Postsynaptic density</location>
    </subcellularLocation>
</comment>
<evidence type="ECO:0000256" key="6">
    <source>
        <dbReference type="ARBA" id="ARBA00022443"/>
    </source>
</evidence>
<evidence type="ECO:0000256" key="19">
    <source>
        <dbReference type="ARBA" id="ARBA00034105"/>
    </source>
</evidence>
<dbReference type="InterPro" id="IPR036028">
    <property type="entry name" value="SH3-like_dom_sf"/>
</dbReference>
<protein>
    <recommendedName>
        <fullName evidence="20">SLIT-ROBO Rho GTPase-activating protein 2</fullName>
    </recommendedName>
</protein>
<evidence type="ECO:0000256" key="13">
    <source>
        <dbReference type="ARBA" id="ARBA00023136"/>
    </source>
</evidence>
<feature type="coiled-coil region" evidence="23">
    <location>
        <begin position="317"/>
        <end position="344"/>
    </location>
</feature>
<keyword evidence="15" id="KW-0628">Postsynaptic cell membrane</keyword>
<dbReference type="Pfam" id="PF00611">
    <property type="entry name" value="FCH"/>
    <property type="match status" value="1"/>
</dbReference>
<organism evidence="28 29">
    <name type="scientific">Zoarces viviparus</name>
    <name type="common">Viviparous eelpout</name>
    <name type="synonym">Blennius viviparus</name>
    <dbReference type="NCBI Taxonomy" id="48416"/>
    <lineage>
        <taxon>Eukaryota</taxon>
        <taxon>Metazoa</taxon>
        <taxon>Chordata</taxon>
        <taxon>Craniata</taxon>
        <taxon>Vertebrata</taxon>
        <taxon>Euteleostomi</taxon>
        <taxon>Actinopterygii</taxon>
        <taxon>Neopterygii</taxon>
        <taxon>Teleostei</taxon>
        <taxon>Neoteleostei</taxon>
        <taxon>Acanthomorphata</taxon>
        <taxon>Eupercaria</taxon>
        <taxon>Perciformes</taxon>
        <taxon>Cottioidei</taxon>
        <taxon>Zoarcales</taxon>
        <taxon>Zoarcidae</taxon>
        <taxon>Zoarcinae</taxon>
        <taxon>Zoarces</taxon>
    </lineage>
</organism>
<evidence type="ECO:0000259" key="27">
    <source>
        <dbReference type="PROSITE" id="PS51741"/>
    </source>
</evidence>
<keyword evidence="16" id="KW-0966">Cell projection</keyword>
<keyword evidence="11" id="KW-0770">Synapse</keyword>
<feature type="domain" description="SH3" evidence="25">
    <location>
        <begin position="685"/>
        <end position="744"/>
    </location>
</feature>
<dbReference type="FunFam" id="2.30.30.40:FF:000266">
    <property type="entry name" value="SLIT-ROBO Rho GTPase-activating protein 2"/>
    <property type="match status" value="1"/>
</dbReference>
<dbReference type="GO" id="GO:0007399">
    <property type="term" value="P:nervous system development"/>
    <property type="evidence" value="ECO:0007669"/>
    <property type="project" value="UniProtKB-KW"/>
</dbReference>
<comment type="caution">
    <text evidence="28">The sequence shown here is derived from an EMBL/GenBank/DDBJ whole genome shotgun (WGS) entry which is preliminary data.</text>
</comment>
<dbReference type="FunFam" id="1.10.555.10:FF:000010">
    <property type="entry name" value="SLIT-ROBO Rho GTPase-activating protein 1 isoform 2"/>
    <property type="match status" value="1"/>
</dbReference>
<dbReference type="GO" id="GO:0005634">
    <property type="term" value="C:nucleus"/>
    <property type="evidence" value="ECO:0007669"/>
    <property type="project" value="UniProtKB-SubCell"/>
</dbReference>
<dbReference type="GO" id="GO:0045211">
    <property type="term" value="C:postsynaptic membrane"/>
    <property type="evidence" value="ECO:0007669"/>
    <property type="project" value="UniProtKB-SubCell"/>
</dbReference>
<feature type="compositionally biased region" description="Pro residues" evidence="24">
    <location>
        <begin position="958"/>
        <end position="986"/>
    </location>
</feature>
<evidence type="ECO:0000256" key="18">
    <source>
        <dbReference type="ARBA" id="ARBA00034100"/>
    </source>
</evidence>
<keyword evidence="10" id="KW-0524">Neurogenesis</keyword>
<dbReference type="Pfam" id="PF00620">
    <property type="entry name" value="RhoGAP"/>
    <property type="match status" value="1"/>
</dbReference>
<evidence type="ECO:0000256" key="21">
    <source>
        <dbReference type="PROSITE-ProRule" id="PRU00192"/>
    </source>
</evidence>
<dbReference type="Gene3D" id="1.20.1270.60">
    <property type="entry name" value="Arfaptin homology (AH) domain/BAR domain"/>
    <property type="match status" value="1"/>
</dbReference>
<proteinExistence type="predicted"/>
<dbReference type="FunFam" id="1.20.1270.60:FF:000006">
    <property type="entry name" value="SLIT-ROBO Rho GTPase-activating protein 1 isoform 2"/>
    <property type="match status" value="1"/>
</dbReference>
<keyword evidence="14" id="KW-0539">Nucleus</keyword>
<feature type="compositionally biased region" description="Pro residues" evidence="24">
    <location>
        <begin position="1006"/>
        <end position="1030"/>
    </location>
</feature>
<dbReference type="PANTHER" id="PTHR14166">
    <property type="entry name" value="SLIT-ROBO RHO GTPASE ACTIVATING PROTEIN"/>
    <property type="match status" value="1"/>
</dbReference>
<feature type="compositionally biased region" description="Low complexity" evidence="24">
    <location>
        <begin position="939"/>
        <end position="957"/>
    </location>
</feature>
<name>A0AAW1EVB8_ZOAVI</name>
<dbReference type="SMART" id="SM00324">
    <property type="entry name" value="RhoGAP"/>
    <property type="match status" value="1"/>
</dbReference>
<dbReference type="InterPro" id="IPR000198">
    <property type="entry name" value="RhoGAP_dom"/>
</dbReference>
<dbReference type="InterPro" id="IPR027267">
    <property type="entry name" value="AH/BAR_dom_sf"/>
</dbReference>
<dbReference type="Pfam" id="PF00018">
    <property type="entry name" value="SH3_1"/>
    <property type="match status" value="1"/>
</dbReference>
<evidence type="ECO:0000256" key="3">
    <source>
        <dbReference type="ARBA" id="ARBA00004510"/>
    </source>
</evidence>
<reference evidence="28 29" key="1">
    <citation type="journal article" date="2024" name="Genome Biol. Evol.">
        <title>Chromosome-level genome assembly of the viviparous eelpout Zoarces viviparus.</title>
        <authorList>
            <person name="Fuhrmann N."/>
            <person name="Brasseur M.V."/>
            <person name="Bakowski C.E."/>
            <person name="Podsiadlowski L."/>
            <person name="Prost S."/>
            <person name="Krehenwinkel H."/>
            <person name="Mayer C."/>
        </authorList>
    </citation>
    <scope>NUCLEOTIDE SEQUENCE [LARGE SCALE GENOMIC DNA]</scope>
    <source>
        <strain evidence="28">NO-MEL_2022_Ind0_liver</strain>
    </source>
</reference>
<dbReference type="Gene3D" id="2.30.30.40">
    <property type="entry name" value="SH3 Domains"/>
    <property type="match status" value="1"/>
</dbReference>
<evidence type="ECO:0000256" key="17">
    <source>
        <dbReference type="ARBA" id="ARBA00023329"/>
    </source>
</evidence>
<dbReference type="GO" id="GO:0045335">
    <property type="term" value="C:phagocytic vesicle"/>
    <property type="evidence" value="ECO:0007669"/>
    <property type="project" value="UniProtKB-SubCell"/>
</dbReference>
<evidence type="ECO:0000256" key="12">
    <source>
        <dbReference type="ARBA" id="ARBA00023054"/>
    </source>
</evidence>
<dbReference type="InterPro" id="IPR051627">
    <property type="entry name" value="SLIT-ROBO_RhoGAP"/>
</dbReference>
<evidence type="ECO:0000256" key="10">
    <source>
        <dbReference type="ARBA" id="ARBA00022902"/>
    </source>
</evidence>
<dbReference type="InterPro" id="IPR001060">
    <property type="entry name" value="FCH_dom"/>
</dbReference>
<feature type="compositionally biased region" description="Acidic residues" evidence="24">
    <location>
        <begin position="666"/>
        <end position="687"/>
    </location>
</feature>
<keyword evidence="29" id="KW-1185">Reference proteome</keyword>
<dbReference type="PROSITE" id="PS51741">
    <property type="entry name" value="F_BAR"/>
    <property type="match status" value="1"/>
</dbReference>
<evidence type="ECO:0000256" key="15">
    <source>
        <dbReference type="ARBA" id="ARBA00023257"/>
    </source>
</evidence>
<evidence type="ECO:0000259" key="25">
    <source>
        <dbReference type="PROSITE" id="PS50002"/>
    </source>
</evidence>
<sequence length="1036" mass="116104">MRVQLLQDLQDFFRKKSEIETEYSRNLEKLAERFMAKTRSTKDHQQYKKDQNLLSPVNCWYLLLNQVRRESKDHATLSDLYLNNVISRLTHISEDSARLLKRSKEIIFQLQEDLMKLLNELYTVMKTYHMYHVETISAETKLREAERQEGRVKGLSGSGGGAEPVFGLRIEERHQRRNAARKMEKMREKRKAKYSENKLKTLKARNEYLLTLEATNASVFKYYIHDLPDIIDCCDLGYHSSLSRALRTYLSAELSLEASRRAGLEVLEGAVEGLDPARDRQRLLGLYPTAFCPPLRFSFQAHMGDAVTQIASQPQLQAELTLRLTQLQTRLASLKIENEEVKKTWGATLTTLQDMTVLEDFDVSQSFTHSPSSESVKSSVSDGYLNKPSLAKKRANQQETELFYFTKFREYLEGSNLISKLQAKHDILKKALAEGYKAELQTTSRGRKNSHSKHQDSTKAIPLLVESCIRYINLHGLQHQGIFRVSGSQVEVNDIKNSFERGNDPLIDEESNHDINSVAGVLKLYFRGLENPLFPKERFNDLISCVRIENMYERAQCIRKILLGVPRATLVVMRYLFAFLNHLSQYSDENMMDAGNLAIVFGPTLLPTPDTLDQVACQAHVNEVVKTVILNHDNIFPDTKELPGPVYEKCMTGDQYCESPFSEPGALEEAEADGGTETQTSDEEGEGVEAVARFDYGGRSGRELSFKKGASLQLFQRASHDWWEGRHNGTRGLVPHQYIVVKDRPDVMSETLSQKADSDGGSSSTDDKRSRSELSSPTDIRPPETYNRSVIHRRKRTDGLFRRPLGRSNDSHCHGNGGVMERSSPPVTGHFSPRELLLGRSQGMTPPLDSPERRRRSAAAVTMTVSRHDSLRRPEDTPIRRSSSGQHGFSDSHRSRALDPDTLAQDMEETVTVSLGELRHGCRPAPDVVLDTLEQVKNGSVTSCSSESPSPHSTPSTPGTPSPLSPLSPMSPLPGPPPGPPRPANPSPDSLGSFKPVAAARMGAPLRPPALKPKPTVPPKSSTPPLPPPLDKSCTM</sequence>
<evidence type="ECO:0000256" key="1">
    <source>
        <dbReference type="ARBA" id="ARBA00004123"/>
    </source>
</evidence>
<evidence type="ECO:0000256" key="11">
    <source>
        <dbReference type="ARBA" id="ARBA00023018"/>
    </source>
</evidence>
<dbReference type="InterPro" id="IPR008936">
    <property type="entry name" value="Rho_GTPase_activation_prot"/>
</dbReference>
<evidence type="ECO:0000256" key="5">
    <source>
        <dbReference type="ARBA" id="ARBA00004552"/>
    </source>
</evidence>
<dbReference type="GO" id="GO:0030027">
    <property type="term" value="C:lamellipodium"/>
    <property type="evidence" value="ECO:0007669"/>
    <property type="project" value="UniProtKB-SubCell"/>
</dbReference>
<dbReference type="EMBL" id="JBCEZU010000134">
    <property type="protein sequence ID" value="KAK9525955.1"/>
    <property type="molecule type" value="Genomic_DNA"/>
</dbReference>
<feature type="compositionally biased region" description="Basic and acidic residues" evidence="24">
    <location>
        <begin position="890"/>
        <end position="899"/>
    </location>
</feature>
<dbReference type="SUPFAM" id="SSF48350">
    <property type="entry name" value="GTPase activation domain, GAP"/>
    <property type="match status" value="1"/>
</dbReference>
<keyword evidence="13" id="KW-0472">Membrane</keyword>
<feature type="domain" description="Rho-GAP" evidence="26">
    <location>
        <begin position="438"/>
        <end position="636"/>
    </location>
</feature>
<evidence type="ECO:0000256" key="20">
    <source>
        <dbReference type="ARBA" id="ARBA00073507"/>
    </source>
</evidence>
<dbReference type="GO" id="GO:0007165">
    <property type="term" value="P:signal transduction"/>
    <property type="evidence" value="ECO:0007669"/>
    <property type="project" value="InterPro"/>
</dbReference>
<feature type="compositionally biased region" description="Polar residues" evidence="24">
    <location>
        <begin position="880"/>
        <end position="889"/>
    </location>
</feature>
<evidence type="ECO:0000259" key="26">
    <source>
        <dbReference type="PROSITE" id="PS50238"/>
    </source>
</evidence>
<evidence type="ECO:0000256" key="24">
    <source>
        <dbReference type="SAM" id="MobiDB-lite"/>
    </source>
</evidence>
<keyword evidence="12 22" id="KW-0175">Coiled coil</keyword>
<dbReference type="InterPro" id="IPR031160">
    <property type="entry name" value="F_BAR_dom"/>
</dbReference>
<dbReference type="SUPFAM" id="SSF103657">
    <property type="entry name" value="BAR/IMD domain-like"/>
    <property type="match status" value="1"/>
</dbReference>
<evidence type="ECO:0000313" key="28">
    <source>
        <dbReference type="EMBL" id="KAK9525955.1"/>
    </source>
</evidence>
<feature type="region of interest" description="Disordered" evidence="24">
    <location>
        <begin position="938"/>
        <end position="1036"/>
    </location>
</feature>
<dbReference type="Proteomes" id="UP001488805">
    <property type="component" value="Unassembled WGS sequence"/>
</dbReference>
<evidence type="ECO:0000256" key="8">
    <source>
        <dbReference type="ARBA" id="ARBA00022475"/>
    </source>
</evidence>
<evidence type="ECO:0000256" key="23">
    <source>
        <dbReference type="SAM" id="Coils"/>
    </source>
</evidence>
<dbReference type="SMART" id="SM00326">
    <property type="entry name" value="SH3"/>
    <property type="match status" value="1"/>
</dbReference>
<feature type="compositionally biased region" description="Basic and acidic residues" evidence="24">
    <location>
        <begin position="866"/>
        <end position="879"/>
    </location>
</feature>
<feature type="region of interest" description="Disordered" evidence="24">
    <location>
        <begin position="750"/>
        <end position="910"/>
    </location>
</feature>
<evidence type="ECO:0000256" key="16">
    <source>
        <dbReference type="ARBA" id="ARBA00023273"/>
    </source>
</evidence>
<dbReference type="Gene3D" id="1.10.555.10">
    <property type="entry name" value="Rho GTPase activation protein"/>
    <property type="match status" value="1"/>
</dbReference>
<evidence type="ECO:0000256" key="14">
    <source>
        <dbReference type="ARBA" id="ARBA00023242"/>
    </source>
</evidence>
<dbReference type="SMART" id="SM00055">
    <property type="entry name" value="FCH"/>
    <property type="match status" value="1"/>
</dbReference>
<dbReference type="PROSITE" id="PS50002">
    <property type="entry name" value="SH3"/>
    <property type="match status" value="1"/>
</dbReference>
<keyword evidence="9" id="KW-0963">Cytoplasm</keyword>
<dbReference type="GO" id="GO:0014069">
    <property type="term" value="C:postsynaptic density"/>
    <property type="evidence" value="ECO:0007669"/>
    <property type="project" value="UniProtKB-SubCell"/>
</dbReference>
<dbReference type="CDD" id="cd04383">
    <property type="entry name" value="RhoGAP_srGAP"/>
    <property type="match status" value="1"/>
</dbReference>
<dbReference type="GO" id="GO:0005096">
    <property type="term" value="F:GTPase activator activity"/>
    <property type="evidence" value="ECO:0007669"/>
    <property type="project" value="UniProtKB-KW"/>
</dbReference>
<dbReference type="PROSITE" id="PS50238">
    <property type="entry name" value="RHOGAP"/>
    <property type="match status" value="1"/>
</dbReference>
<dbReference type="AlphaFoldDB" id="A0AAW1EVB8"/>